<keyword evidence="1" id="KW-0472">Membrane</keyword>
<keyword evidence="1" id="KW-0812">Transmembrane</keyword>
<proteinExistence type="predicted"/>
<evidence type="ECO:0000256" key="1">
    <source>
        <dbReference type="SAM" id="Phobius"/>
    </source>
</evidence>
<dbReference type="AlphaFoldDB" id="A0A075G483"/>
<sequence length="195" mass="21972">MNKQIAVIGLIVALGGAYLFSLSSVAVLSEFDVVPTNSFITYYSNVSTLPLPLANYRMELINTNQGPEFINGEEVQGHPIDLYVFDDENYEKFKKCGGTREGAEICNEWEPIMSQMELTGVYRRSLNPEIDRLTIVVWNLNTEKTVDNSIAVRLESNYSGVANILVIIGLLVFYIGLSRKEEKPKKNINNKNKKE</sequence>
<reference evidence="2" key="1">
    <citation type="journal article" date="2014" name="Genome Biol. Evol.">
        <title>Pangenome evidence for extensive interdomain horizontal transfer affecting lineage core and shell genes in uncultured planktonic thaumarchaeota and euryarchaeota.</title>
        <authorList>
            <person name="Deschamps P."/>
            <person name="Zivanovic Y."/>
            <person name="Moreira D."/>
            <person name="Rodriguez-Valera F."/>
            <person name="Lopez-Garcia P."/>
        </authorList>
    </citation>
    <scope>NUCLEOTIDE SEQUENCE</scope>
</reference>
<evidence type="ECO:0000313" key="2">
    <source>
        <dbReference type="EMBL" id="AIE98850.1"/>
    </source>
</evidence>
<feature type="transmembrane region" description="Helical" evidence="1">
    <location>
        <begin position="158"/>
        <end position="177"/>
    </location>
</feature>
<keyword evidence="1" id="KW-1133">Transmembrane helix</keyword>
<name>A0A075G483_9ARCH</name>
<feature type="transmembrane region" description="Helical" evidence="1">
    <location>
        <begin position="7"/>
        <end position="28"/>
    </location>
</feature>
<dbReference type="EMBL" id="KF900546">
    <property type="protein sequence ID" value="AIE98850.1"/>
    <property type="molecule type" value="Genomic_DNA"/>
</dbReference>
<protein>
    <submittedName>
        <fullName evidence="2">Uncharacterized protein</fullName>
    </submittedName>
</protein>
<organism evidence="2">
    <name type="scientific">uncultured marine thaumarchaeote KM3_100_D10</name>
    <dbReference type="NCBI Taxonomy" id="1455979"/>
    <lineage>
        <taxon>Archaea</taxon>
        <taxon>Nitrososphaerota</taxon>
        <taxon>environmental samples</taxon>
    </lineage>
</organism>
<accession>A0A075G483</accession>